<dbReference type="SMART" id="SM00758">
    <property type="entry name" value="PA14"/>
    <property type="match status" value="1"/>
</dbReference>
<evidence type="ECO:0000256" key="2">
    <source>
        <dbReference type="ARBA" id="ARBA00022989"/>
    </source>
</evidence>
<dbReference type="SUPFAM" id="SSF56988">
    <property type="entry name" value="Anthrax protective antigen"/>
    <property type="match status" value="1"/>
</dbReference>
<feature type="region of interest" description="Disordered" evidence="3">
    <location>
        <begin position="679"/>
        <end position="700"/>
    </location>
</feature>
<dbReference type="InterPro" id="IPR002126">
    <property type="entry name" value="Cadherin-like_dom"/>
</dbReference>
<feature type="compositionally biased region" description="Basic and acidic residues" evidence="3">
    <location>
        <begin position="19"/>
        <end position="32"/>
    </location>
</feature>
<dbReference type="SMART" id="SM00112">
    <property type="entry name" value="CA"/>
    <property type="match status" value="2"/>
</dbReference>
<feature type="domain" description="Cadherin" evidence="4">
    <location>
        <begin position="197"/>
        <end position="292"/>
    </location>
</feature>
<dbReference type="GO" id="GO:0005886">
    <property type="term" value="C:plasma membrane"/>
    <property type="evidence" value="ECO:0007669"/>
    <property type="project" value="UniProtKB-SubCell"/>
</dbReference>
<dbReference type="InterPro" id="IPR015919">
    <property type="entry name" value="Cadherin-like_sf"/>
</dbReference>
<dbReference type="Pfam" id="PF07691">
    <property type="entry name" value="PA14"/>
    <property type="match status" value="1"/>
</dbReference>
<sequence>MVGEAPDQSGVFQNSGSKRRSDLHQETERELSVKTANTAPTFGETDGDYDPERQALLHQGTAQFQKIEEEAPPPPDNRPAPDEIVNNYTEINSPSSGKTEFTSSQQGFLSRDLPGDNGALGVSGGQQAQLFTGNPATGAVEGPQGTGQQSAAVPPPGEGEQPTRAVGTKPVADPQSVGPSFEPDSSPETADVDEAPEGLSLSSSVVAENAAGAAIGTLTASDPEGGALTFTVDDARFEVQGDGTLKLKDGISLDYEAEPSVTVTVTATDAGGNSSDQAFTLSVSDVDEAPEGLSLSSSVVAENAAGAAIGTLTASDPEGGALTFTVDDARFEVQGDGTLKLKDGISLDYEAEPSVTVTVTATDAGGNSSDQQFNVSVTDVPVVPATVTVNTSFHVEQIAVVDGVLNILDIDYNSDPLDEIYTQTIDFPSTPFTFFDLLSPDVFATKVTGRIDVSEAGSYEFRLTTGDTAIVWIDGVSTIVKAVEGLVTVELGSCSLSEGEHEIVIYHLDLNGDAEMSLEWRAPGEADFSLVTPSPHGSIENNDDAGFIVDIDIGTSTLEAVKLTGVPDNWIFSAGEETAVAAGGEIDVTGWDLSQLVIAPASDDLGTVTLDLETTLRSPDGEVETSTTSFDVDVVPEDGILLDLDIDLGIIGVGLDLGLGAGAPDITLAANVLAPDEELSAPFDGPPVTPVEDHGLPTLF</sequence>
<name>A0AAN1GUD0_9RHOB</name>
<protein>
    <submittedName>
        <fullName evidence="6">PA14 domain protein</fullName>
    </submittedName>
</protein>
<dbReference type="PANTHER" id="PTHR24026">
    <property type="entry name" value="FAT ATYPICAL CADHERIN-RELATED"/>
    <property type="match status" value="1"/>
</dbReference>
<dbReference type="Gene3D" id="3.90.182.10">
    <property type="entry name" value="Toxin - Anthrax Protective Antigen,domain 1"/>
    <property type="match status" value="1"/>
</dbReference>
<evidence type="ECO:0000256" key="1">
    <source>
        <dbReference type="ARBA" id="ARBA00022692"/>
    </source>
</evidence>
<dbReference type="AlphaFoldDB" id="A0AAN1GUD0"/>
<dbReference type="GO" id="GO:0005509">
    <property type="term" value="F:calcium ion binding"/>
    <property type="evidence" value="ECO:0007669"/>
    <property type="project" value="InterPro"/>
</dbReference>
<feature type="compositionally biased region" description="Polar residues" evidence="3">
    <location>
        <begin position="86"/>
        <end position="108"/>
    </location>
</feature>
<dbReference type="GO" id="GO:0007156">
    <property type="term" value="P:homophilic cell adhesion via plasma membrane adhesion molecules"/>
    <property type="evidence" value="ECO:0007669"/>
    <property type="project" value="InterPro"/>
</dbReference>
<proteinExistence type="predicted"/>
<organism evidence="6 7">
    <name type="scientific">Phaeobacter piscinae</name>
    <dbReference type="NCBI Taxonomy" id="1580596"/>
    <lineage>
        <taxon>Bacteria</taxon>
        <taxon>Pseudomonadati</taxon>
        <taxon>Pseudomonadota</taxon>
        <taxon>Alphaproteobacteria</taxon>
        <taxon>Rhodobacterales</taxon>
        <taxon>Roseobacteraceae</taxon>
        <taxon>Phaeobacter</taxon>
    </lineage>
</organism>
<dbReference type="SUPFAM" id="SSF49313">
    <property type="entry name" value="Cadherin-like"/>
    <property type="match status" value="2"/>
</dbReference>
<dbReference type="PANTHER" id="PTHR24026:SF126">
    <property type="entry name" value="PROTOCADHERIN FAT 4"/>
    <property type="match status" value="1"/>
</dbReference>
<evidence type="ECO:0000313" key="6">
    <source>
        <dbReference type="EMBL" id="ATG45327.1"/>
    </source>
</evidence>
<dbReference type="PROSITE" id="PS50268">
    <property type="entry name" value="CADHERIN_2"/>
    <property type="match status" value="1"/>
</dbReference>
<evidence type="ECO:0000256" key="3">
    <source>
        <dbReference type="SAM" id="MobiDB-lite"/>
    </source>
</evidence>
<keyword evidence="1" id="KW-0812">Transmembrane</keyword>
<accession>A0AAN1GUD0</accession>
<evidence type="ECO:0000259" key="4">
    <source>
        <dbReference type="PROSITE" id="PS50268"/>
    </source>
</evidence>
<dbReference type="InterPro" id="IPR037524">
    <property type="entry name" value="PA14/GLEYA"/>
</dbReference>
<dbReference type="PROSITE" id="PS51820">
    <property type="entry name" value="PA14"/>
    <property type="match status" value="1"/>
</dbReference>
<dbReference type="Proteomes" id="UP000218606">
    <property type="component" value="Chromosome"/>
</dbReference>
<feature type="domain" description="PA14" evidence="5">
    <location>
        <begin position="402"/>
        <end position="535"/>
    </location>
</feature>
<evidence type="ECO:0000259" key="5">
    <source>
        <dbReference type="PROSITE" id="PS51820"/>
    </source>
</evidence>
<gene>
    <name evidence="6" type="ORF">PhaeoP13_03443</name>
</gene>
<evidence type="ECO:0000313" key="7">
    <source>
        <dbReference type="Proteomes" id="UP000218606"/>
    </source>
</evidence>
<feature type="compositionally biased region" description="Polar residues" evidence="3">
    <location>
        <begin position="125"/>
        <end position="135"/>
    </location>
</feature>
<feature type="compositionally biased region" description="Basic and acidic residues" evidence="3">
    <location>
        <begin position="691"/>
        <end position="700"/>
    </location>
</feature>
<dbReference type="InterPro" id="IPR011658">
    <property type="entry name" value="PA14_dom"/>
</dbReference>
<dbReference type="Gene3D" id="2.60.40.60">
    <property type="entry name" value="Cadherins"/>
    <property type="match status" value="2"/>
</dbReference>
<reference evidence="6 7" key="1">
    <citation type="journal article" date="2017" name="Front. Microbiol.">
        <title>Phaeobacter piscinae sp. nov., a species of the Roseobacter group and potential aquaculture probiont.</title>
        <authorList>
            <person name="Sonnenschein E.C."/>
            <person name="Phippen C.B.W."/>
            <person name="Nielsen K.F."/>
            <person name="Mateiu R.V."/>
            <person name="Melchiorsen J."/>
            <person name="Gram L."/>
            <person name="Overmann J."/>
            <person name="Freese H.M."/>
        </authorList>
    </citation>
    <scope>NUCLEOTIDE SEQUENCE [LARGE SCALE GENOMIC DNA]</scope>
    <source>
        <strain evidence="6 7">P13</strain>
    </source>
</reference>
<dbReference type="EMBL" id="CP010767">
    <property type="protein sequence ID" value="ATG45327.1"/>
    <property type="molecule type" value="Genomic_DNA"/>
</dbReference>
<keyword evidence="2" id="KW-1133">Transmembrane helix</keyword>
<feature type="region of interest" description="Disordered" evidence="3">
    <location>
        <begin position="1"/>
        <end position="194"/>
    </location>
</feature>
<dbReference type="CDD" id="cd11304">
    <property type="entry name" value="Cadherin_repeat"/>
    <property type="match status" value="2"/>
</dbReference>
<keyword evidence="2" id="KW-0472">Membrane</keyword>